<reference evidence="3 4" key="1">
    <citation type="submission" date="2019-03" db="EMBL/GenBank/DDBJ databases">
        <title>Genomic Encyclopedia of Type Strains, Phase IV (KMG-IV): sequencing the most valuable type-strain genomes for metagenomic binning, comparative biology and taxonomic classification.</title>
        <authorList>
            <person name="Goeker M."/>
        </authorList>
    </citation>
    <scope>NUCLEOTIDE SEQUENCE [LARGE SCALE GENOMIC DNA]</scope>
    <source>
        <strain evidence="3 4">DSM 100451</strain>
    </source>
</reference>
<evidence type="ECO:0000313" key="4">
    <source>
        <dbReference type="Proteomes" id="UP000295184"/>
    </source>
</evidence>
<dbReference type="GeneID" id="97380415"/>
<evidence type="ECO:0000313" key="3">
    <source>
        <dbReference type="EMBL" id="TCL55514.1"/>
    </source>
</evidence>
<accession>A0A4R1QWI9</accession>
<feature type="region of interest" description="Disordered" evidence="1">
    <location>
        <begin position="204"/>
        <end position="226"/>
    </location>
</feature>
<dbReference type="AlphaFoldDB" id="A0A4R1QWI9"/>
<comment type="caution">
    <text evidence="3">The sequence shown here is derived from an EMBL/GenBank/DDBJ whole genome shotgun (WGS) entry which is preliminary data.</text>
</comment>
<feature type="compositionally biased region" description="Low complexity" evidence="1">
    <location>
        <begin position="30"/>
        <end position="49"/>
    </location>
</feature>
<dbReference type="PROSITE" id="PS51257">
    <property type="entry name" value="PROKAR_LIPOPROTEIN"/>
    <property type="match status" value="1"/>
</dbReference>
<dbReference type="EMBL" id="SLUM01000016">
    <property type="protein sequence ID" value="TCL55514.1"/>
    <property type="molecule type" value="Genomic_DNA"/>
</dbReference>
<protein>
    <recommendedName>
        <fullName evidence="5">Sporulation lipoprotein YhcN/YlaJ</fullName>
    </recommendedName>
</protein>
<dbReference type="RefSeq" id="WP_058967182.1">
    <property type="nucleotide sequence ID" value="NZ_CABKVM010000019.1"/>
</dbReference>
<feature type="signal peptide" evidence="2">
    <location>
        <begin position="1"/>
        <end position="24"/>
    </location>
</feature>
<feature type="chain" id="PRO_5038501890" description="Sporulation lipoprotein YhcN/YlaJ" evidence="2">
    <location>
        <begin position="25"/>
        <end position="226"/>
    </location>
</feature>
<organism evidence="3 4">
    <name type="scientific">Allofournierella massiliensis</name>
    <dbReference type="NCBI Taxonomy" id="1650663"/>
    <lineage>
        <taxon>Bacteria</taxon>
        <taxon>Bacillati</taxon>
        <taxon>Bacillota</taxon>
        <taxon>Clostridia</taxon>
        <taxon>Eubacteriales</taxon>
        <taxon>Oscillospiraceae</taxon>
        <taxon>Allofournierella</taxon>
    </lineage>
</organism>
<evidence type="ECO:0000256" key="1">
    <source>
        <dbReference type="SAM" id="MobiDB-lite"/>
    </source>
</evidence>
<name>A0A4R1QWI9_9FIRM</name>
<proteinExistence type="predicted"/>
<dbReference type="Proteomes" id="UP000295184">
    <property type="component" value="Unassembled WGS sequence"/>
</dbReference>
<evidence type="ECO:0008006" key="5">
    <source>
        <dbReference type="Google" id="ProtNLM"/>
    </source>
</evidence>
<sequence length="226" mass="23048">MKKLAITLTALTLALALAACGSTAGSSSSTASSGAASSSASSSAQSGSTETVDTSDLTTVMDALFNGIAEDQMPMLMPQEDGSKYAPLTEENSEHNTGVAMSAYKEGLCAEAAMSAQAHSICLLKANSAEEAAKLAEDVAANANPRKWICVEAERTVVAYSGDTVLLAMSYNDLAQTVLDNFKAQCGEENVTVVKDQASADMAMPEGGDVTSDPVAAMPEDASGAL</sequence>
<dbReference type="STRING" id="1650663.GCA_001486665_03603"/>
<evidence type="ECO:0000256" key="2">
    <source>
        <dbReference type="SAM" id="SignalP"/>
    </source>
</evidence>
<feature type="region of interest" description="Disordered" evidence="1">
    <location>
        <begin position="30"/>
        <end position="53"/>
    </location>
</feature>
<keyword evidence="2" id="KW-0732">Signal</keyword>
<gene>
    <name evidence="3" type="ORF">EDD77_11626</name>
</gene>